<gene>
    <name evidence="2" type="ORF">BJ508DRAFT_311712</name>
</gene>
<feature type="region of interest" description="Disordered" evidence="1">
    <location>
        <begin position="172"/>
        <end position="192"/>
    </location>
</feature>
<keyword evidence="3" id="KW-1185">Reference proteome</keyword>
<feature type="compositionally biased region" description="Polar residues" evidence="1">
    <location>
        <begin position="178"/>
        <end position="192"/>
    </location>
</feature>
<evidence type="ECO:0000313" key="3">
    <source>
        <dbReference type="Proteomes" id="UP000275078"/>
    </source>
</evidence>
<accession>A0A3N4HPQ6</accession>
<proteinExistence type="predicted"/>
<dbReference type="Proteomes" id="UP000275078">
    <property type="component" value="Unassembled WGS sequence"/>
</dbReference>
<reference evidence="2 3" key="1">
    <citation type="journal article" date="2018" name="Nat. Ecol. Evol.">
        <title>Pezizomycetes genomes reveal the molecular basis of ectomycorrhizal truffle lifestyle.</title>
        <authorList>
            <person name="Murat C."/>
            <person name="Payen T."/>
            <person name="Noel B."/>
            <person name="Kuo A."/>
            <person name="Morin E."/>
            <person name="Chen J."/>
            <person name="Kohler A."/>
            <person name="Krizsan K."/>
            <person name="Balestrini R."/>
            <person name="Da Silva C."/>
            <person name="Montanini B."/>
            <person name="Hainaut M."/>
            <person name="Levati E."/>
            <person name="Barry K.W."/>
            <person name="Belfiori B."/>
            <person name="Cichocki N."/>
            <person name="Clum A."/>
            <person name="Dockter R.B."/>
            <person name="Fauchery L."/>
            <person name="Guy J."/>
            <person name="Iotti M."/>
            <person name="Le Tacon F."/>
            <person name="Lindquist E.A."/>
            <person name="Lipzen A."/>
            <person name="Malagnac F."/>
            <person name="Mello A."/>
            <person name="Molinier V."/>
            <person name="Miyauchi S."/>
            <person name="Poulain J."/>
            <person name="Riccioni C."/>
            <person name="Rubini A."/>
            <person name="Sitrit Y."/>
            <person name="Splivallo R."/>
            <person name="Traeger S."/>
            <person name="Wang M."/>
            <person name="Zifcakova L."/>
            <person name="Wipf D."/>
            <person name="Zambonelli A."/>
            <person name="Paolocci F."/>
            <person name="Nowrousian M."/>
            <person name="Ottonello S."/>
            <person name="Baldrian P."/>
            <person name="Spatafora J.W."/>
            <person name="Henrissat B."/>
            <person name="Nagy L.G."/>
            <person name="Aury J.M."/>
            <person name="Wincker P."/>
            <person name="Grigoriev I.V."/>
            <person name="Bonfante P."/>
            <person name="Martin F.M."/>
        </authorList>
    </citation>
    <scope>NUCLEOTIDE SEQUENCE [LARGE SCALE GENOMIC DNA]</scope>
    <source>
        <strain evidence="2 3">RN42</strain>
    </source>
</reference>
<dbReference type="EMBL" id="ML119758">
    <property type="protein sequence ID" value="RPA75709.1"/>
    <property type="molecule type" value="Genomic_DNA"/>
</dbReference>
<sequence>MRWRLKISGAPGRSPRCRNCISPGRITPSQSVNSPHYAHGRRSLEFRLFGSCLPAEESEAVIWEFASLAPYRPFMVTLSVASQWQRVSHTHFARAMETIDLALVGPRGFDNPAPMNEWGILGLVPSGTIMLGFDQSLSVVLNMKLHNLASGMEGPTRIASYGGPSSSGSPFILPPTGRLTSAHMQLPTSKPI</sequence>
<dbReference type="AlphaFoldDB" id="A0A3N4HPQ6"/>
<name>A0A3N4HPQ6_ASCIM</name>
<evidence type="ECO:0000313" key="2">
    <source>
        <dbReference type="EMBL" id="RPA75709.1"/>
    </source>
</evidence>
<evidence type="ECO:0000256" key="1">
    <source>
        <dbReference type="SAM" id="MobiDB-lite"/>
    </source>
</evidence>
<organism evidence="2 3">
    <name type="scientific">Ascobolus immersus RN42</name>
    <dbReference type="NCBI Taxonomy" id="1160509"/>
    <lineage>
        <taxon>Eukaryota</taxon>
        <taxon>Fungi</taxon>
        <taxon>Dikarya</taxon>
        <taxon>Ascomycota</taxon>
        <taxon>Pezizomycotina</taxon>
        <taxon>Pezizomycetes</taxon>
        <taxon>Pezizales</taxon>
        <taxon>Ascobolaceae</taxon>
        <taxon>Ascobolus</taxon>
    </lineage>
</organism>
<protein>
    <submittedName>
        <fullName evidence="2">Uncharacterized protein</fullName>
    </submittedName>
</protein>